<dbReference type="Proteomes" id="UP001589693">
    <property type="component" value="Unassembled WGS sequence"/>
</dbReference>
<comment type="caution">
    <text evidence="2">The sequence shown here is derived from an EMBL/GenBank/DDBJ whole genome shotgun (WGS) entry which is preliminary data.</text>
</comment>
<dbReference type="EMBL" id="JBHLZU010000036">
    <property type="protein sequence ID" value="MFB9909535.1"/>
    <property type="molecule type" value="Genomic_DNA"/>
</dbReference>
<feature type="domain" description="A-factor biosynthesis hotdog" evidence="1">
    <location>
        <begin position="5"/>
        <end position="140"/>
    </location>
</feature>
<dbReference type="InterPro" id="IPR047757">
    <property type="entry name" value="AfsA-like"/>
</dbReference>
<keyword evidence="3" id="KW-1185">Reference proteome</keyword>
<evidence type="ECO:0000313" key="3">
    <source>
        <dbReference type="Proteomes" id="UP001589693"/>
    </source>
</evidence>
<evidence type="ECO:0000259" key="1">
    <source>
        <dbReference type="Pfam" id="PF03756"/>
    </source>
</evidence>
<dbReference type="Pfam" id="PF03756">
    <property type="entry name" value="AfsA"/>
    <property type="match status" value="2"/>
</dbReference>
<name>A0ABV6A8M7_9PSEU</name>
<proteinExistence type="predicted"/>
<dbReference type="InterPro" id="IPR005509">
    <property type="entry name" value="AfsA_hotdog_dom"/>
</dbReference>
<dbReference type="NCBIfam" id="NF041195">
    <property type="entry name" value="ScbA_BarX_GamBu"/>
    <property type="match status" value="1"/>
</dbReference>
<sequence>MDRRLVHRAAVCEVLPTCWARVDRDRYMIGAQWPRDHSFYRPVLPHLHDPLLVLETVRQVGLLVAHVGAEVPLGHHFVMHAIGYDVDPGLLRLGREPADLTIDVTCQVHRRRPTGAVRLGVLTRIARGGDVLGTGFGEMTCLPPELYRNLRARSVSPGEVPDHDLPSVEPRRVGRYRAEDVVISPGGVPSRWLIRVDRDHPVLFDHPLDHVPGMLVFEAMRQALAYTERGIVPLGCRAELSRYVELSPPASIALRPGGGDPVFDLEQNGKAAGRVAWFMSPGAARDVPGPRR</sequence>
<gene>
    <name evidence="2" type="ORF">ACFFQA_36850</name>
</gene>
<accession>A0ABV6A8M7</accession>
<dbReference type="RefSeq" id="WP_377862442.1">
    <property type="nucleotide sequence ID" value="NZ_JBHLZU010000036.1"/>
</dbReference>
<evidence type="ECO:0000313" key="2">
    <source>
        <dbReference type="EMBL" id="MFB9909535.1"/>
    </source>
</evidence>
<protein>
    <submittedName>
        <fullName evidence="2">ScbA/BarX family gamma-butyrolactone biosynthesis protein</fullName>
    </submittedName>
</protein>
<reference evidence="2 3" key="1">
    <citation type="submission" date="2024-09" db="EMBL/GenBank/DDBJ databases">
        <authorList>
            <person name="Sun Q."/>
            <person name="Mori K."/>
        </authorList>
    </citation>
    <scope>NUCLEOTIDE SEQUENCE [LARGE SCALE GENOMIC DNA]</scope>
    <source>
        <strain evidence="2 3">TBRC 7907</strain>
    </source>
</reference>
<feature type="domain" description="A-factor biosynthesis hotdog" evidence="1">
    <location>
        <begin position="173"/>
        <end position="227"/>
    </location>
</feature>
<organism evidence="2 3">
    <name type="scientific">Allokutzneria oryzae</name>
    <dbReference type="NCBI Taxonomy" id="1378989"/>
    <lineage>
        <taxon>Bacteria</taxon>
        <taxon>Bacillati</taxon>
        <taxon>Actinomycetota</taxon>
        <taxon>Actinomycetes</taxon>
        <taxon>Pseudonocardiales</taxon>
        <taxon>Pseudonocardiaceae</taxon>
        <taxon>Allokutzneria</taxon>
    </lineage>
</organism>